<gene>
    <name evidence="1" type="ORF">EVEC_LOCUS5642</name>
</gene>
<evidence type="ECO:0000313" key="2">
    <source>
        <dbReference type="Proteomes" id="UP000274131"/>
    </source>
</evidence>
<reference evidence="1 2" key="2">
    <citation type="submission" date="2018-10" db="EMBL/GenBank/DDBJ databases">
        <authorList>
            <consortium name="Pathogen Informatics"/>
        </authorList>
    </citation>
    <scope>NUCLEOTIDE SEQUENCE [LARGE SCALE GENOMIC DNA]</scope>
</reference>
<reference evidence="3" key="1">
    <citation type="submission" date="2017-02" db="UniProtKB">
        <authorList>
            <consortium name="WormBaseParasite"/>
        </authorList>
    </citation>
    <scope>IDENTIFICATION</scope>
</reference>
<dbReference type="OrthoDB" id="5861055at2759"/>
<evidence type="ECO:0000313" key="1">
    <source>
        <dbReference type="EMBL" id="VDD90891.1"/>
    </source>
</evidence>
<name>A0A0N4V6Y2_ENTVE</name>
<protein>
    <submittedName>
        <fullName evidence="1 3">Uncharacterized protein</fullName>
    </submittedName>
</protein>
<accession>A0A0N4V6Y2</accession>
<dbReference type="AlphaFoldDB" id="A0A0N4V6Y2"/>
<dbReference type="Proteomes" id="UP000274131">
    <property type="component" value="Unassembled WGS sequence"/>
</dbReference>
<proteinExistence type="predicted"/>
<organism evidence="3">
    <name type="scientific">Enterobius vermicularis</name>
    <name type="common">Human pinworm</name>
    <dbReference type="NCBI Taxonomy" id="51028"/>
    <lineage>
        <taxon>Eukaryota</taxon>
        <taxon>Metazoa</taxon>
        <taxon>Ecdysozoa</taxon>
        <taxon>Nematoda</taxon>
        <taxon>Chromadorea</taxon>
        <taxon>Rhabditida</taxon>
        <taxon>Spirurina</taxon>
        <taxon>Oxyuridomorpha</taxon>
        <taxon>Oxyuroidea</taxon>
        <taxon>Oxyuridae</taxon>
        <taxon>Enterobius</taxon>
    </lineage>
</organism>
<sequence>MDNERRTYTPVAEKRRFWHSRFWLNTKYYSRRLTSTNSGRALLALALYIGSYNIVMRCVMGSEHPINRFTWRRMEARGELTEELLAKRENLNQYYASKARFE</sequence>
<dbReference type="EMBL" id="UXUI01008224">
    <property type="protein sequence ID" value="VDD90891.1"/>
    <property type="molecule type" value="Genomic_DNA"/>
</dbReference>
<dbReference type="WBParaSite" id="EVEC_0000603101-mRNA-1">
    <property type="protein sequence ID" value="EVEC_0000603101-mRNA-1"/>
    <property type="gene ID" value="EVEC_0000603101"/>
</dbReference>
<evidence type="ECO:0000313" key="3">
    <source>
        <dbReference type="WBParaSite" id="EVEC_0000603101-mRNA-1"/>
    </source>
</evidence>
<keyword evidence="2" id="KW-1185">Reference proteome</keyword>